<proteinExistence type="predicted"/>
<evidence type="ECO:0000313" key="2">
    <source>
        <dbReference type="Proteomes" id="UP000827176"/>
    </source>
</evidence>
<accession>A0AAE8XZY3</accession>
<dbReference type="Proteomes" id="UP000827176">
    <property type="component" value="Segment"/>
</dbReference>
<reference evidence="1" key="1">
    <citation type="submission" date="2021-05" db="EMBL/GenBank/DDBJ databases">
        <title>Diversity, taxonomy and evolution of archaeal viruses of the class Caudoviricetes.</title>
        <authorList>
            <person name="Liu Y."/>
            <person name="Demina T.A."/>
            <person name="Roux S."/>
            <person name="Aiewsakun P."/>
            <person name="Kazlauskas D."/>
            <person name="Simmonds P."/>
            <person name="Prangishvili D."/>
            <person name="Oksanen H.M."/>
            <person name="Krupovic M."/>
        </authorList>
    </citation>
    <scope>NUCLEOTIDE SEQUENCE</scope>
    <source>
        <strain evidence="1">HRTV-28/28</strain>
    </source>
</reference>
<gene>
    <name evidence="1" type="ORF">HRTV-28_gp19</name>
</gene>
<keyword evidence="2" id="KW-1185">Reference proteome</keyword>
<organism evidence="1 2">
    <name type="scientific">Halorubrum tailed virus 28</name>
    <dbReference type="NCBI Taxonomy" id="2878009"/>
    <lineage>
        <taxon>Viruses</taxon>
        <taxon>Duplodnaviria</taxon>
        <taxon>Heunggongvirae</taxon>
        <taxon>Uroviricota</taxon>
        <taxon>Caudoviricetes</taxon>
        <taxon>Suolaviridae</taxon>
        <taxon>Pormufvirus</taxon>
        <taxon>Pormufvirus salinum</taxon>
        <taxon>Pormufvirus HRTV28</taxon>
    </lineage>
</organism>
<protein>
    <submittedName>
        <fullName evidence="1">Uncharacterized protein</fullName>
    </submittedName>
</protein>
<evidence type="ECO:0000313" key="1">
    <source>
        <dbReference type="EMBL" id="UBF23457.1"/>
    </source>
</evidence>
<name>A0AAE8XZY3_9CAUD</name>
<dbReference type="EMBL" id="MZ334528">
    <property type="protein sequence ID" value="UBF23457.1"/>
    <property type="molecule type" value="Genomic_DNA"/>
</dbReference>
<sequence length="74" mass="8547">MTVRTPANAGGRHRTRRYTYTHEVATISLSPNPLLTDGIRLLPMLYYGCMTRHDAKKHQSTRAAIQRAPRRQER</sequence>